<accession>A0A9P7KDI9</accession>
<comment type="caution">
    <text evidence="1">The sequence shown here is derived from an EMBL/GenBank/DDBJ whole genome shotgun (WGS) entry which is preliminary data.</text>
</comment>
<evidence type="ECO:0000313" key="1">
    <source>
        <dbReference type="EMBL" id="KAG5644895.1"/>
    </source>
</evidence>
<gene>
    <name evidence="1" type="ORF">DXG03_007447</name>
</gene>
<dbReference type="AlphaFoldDB" id="A0A9P7KDI9"/>
<evidence type="ECO:0000313" key="2">
    <source>
        <dbReference type="Proteomes" id="UP000775547"/>
    </source>
</evidence>
<reference evidence="1" key="1">
    <citation type="submission" date="2020-07" db="EMBL/GenBank/DDBJ databases">
        <authorList>
            <person name="Nieuwenhuis M."/>
            <person name="Van De Peppel L.J.J."/>
        </authorList>
    </citation>
    <scope>NUCLEOTIDE SEQUENCE</scope>
    <source>
        <strain evidence="1">AP01</strain>
        <tissue evidence="1">Mycelium</tissue>
    </source>
</reference>
<dbReference type="EMBL" id="JABCKV010000055">
    <property type="protein sequence ID" value="KAG5644895.1"/>
    <property type="molecule type" value="Genomic_DNA"/>
</dbReference>
<name>A0A9P7KDI9_9AGAR</name>
<dbReference type="OrthoDB" id="5364171at2759"/>
<keyword evidence="2" id="KW-1185">Reference proteome</keyword>
<sequence>MTIDSSSGLFYAYAKSSTDDWSARFSITFASRDVADTWYRLITDSVAAGYTRFAGVKRVSPQFYTHADQLTESLNDPRVAERLRGQMFFTLLHDKGGRDFSHIPISNLRDHLSGDSFYLRSSSQPDTYWWYNPSTRSVMASRENRSTFTIALVDEDRAPGTVMIGSDYVHITADEFDVHIGFENQQSQLWASASASPIKFSSFQNRAFKVNSLNVYKINYHLEGPRLISATSGRGERWELV</sequence>
<protein>
    <submittedName>
        <fullName evidence="1">Uncharacterized protein</fullName>
    </submittedName>
</protein>
<proteinExistence type="predicted"/>
<reference evidence="1" key="2">
    <citation type="submission" date="2021-10" db="EMBL/GenBank/DDBJ databases">
        <title>Phylogenomics reveals ancestral predisposition of the termite-cultivated fungus Termitomyces towards a domesticated lifestyle.</title>
        <authorList>
            <person name="Auxier B."/>
            <person name="Grum-Grzhimaylo A."/>
            <person name="Cardenas M.E."/>
            <person name="Lodge J.D."/>
            <person name="Laessoe T."/>
            <person name="Pedersen O."/>
            <person name="Smith M.E."/>
            <person name="Kuyper T.W."/>
            <person name="Franco-Molano E.A."/>
            <person name="Baroni T.J."/>
            <person name="Aanen D.K."/>
        </authorList>
    </citation>
    <scope>NUCLEOTIDE SEQUENCE</scope>
    <source>
        <strain evidence="1">AP01</strain>
        <tissue evidence="1">Mycelium</tissue>
    </source>
</reference>
<organism evidence="1 2">
    <name type="scientific">Asterophora parasitica</name>
    <dbReference type="NCBI Taxonomy" id="117018"/>
    <lineage>
        <taxon>Eukaryota</taxon>
        <taxon>Fungi</taxon>
        <taxon>Dikarya</taxon>
        <taxon>Basidiomycota</taxon>
        <taxon>Agaricomycotina</taxon>
        <taxon>Agaricomycetes</taxon>
        <taxon>Agaricomycetidae</taxon>
        <taxon>Agaricales</taxon>
        <taxon>Tricholomatineae</taxon>
        <taxon>Lyophyllaceae</taxon>
        <taxon>Asterophora</taxon>
    </lineage>
</organism>
<dbReference type="Proteomes" id="UP000775547">
    <property type="component" value="Unassembled WGS sequence"/>
</dbReference>